<sequence>MADSQTIDSNQILTSPHRLNEQHHTTTKILGFLIHPKILHHLPTNHPFKMADIACGTGIFLLDLSTSHLLPPETQYIGYDISPSIFPSNPPSNITFKTHDMFLPFPESELNIRFVSNSTPLNEWISTVQNLVSLLKPGACQEIYSALEPFRVAKENPVIGLMIREGNTRIDREKLWREKVKGLVHVHEDVFSTDRLCETEIREKGTRNIIKCFLGCLRVLIGEDEGWTEERVKRLEEEAMREIDEGVYHTPDQVCIVGMKGL</sequence>
<evidence type="ECO:0000313" key="2">
    <source>
        <dbReference type="Proteomes" id="UP001301958"/>
    </source>
</evidence>
<proteinExistence type="predicted"/>
<evidence type="ECO:0008006" key="3">
    <source>
        <dbReference type="Google" id="ProtNLM"/>
    </source>
</evidence>
<evidence type="ECO:0000313" key="1">
    <source>
        <dbReference type="EMBL" id="KAK4227351.1"/>
    </source>
</evidence>
<keyword evidence="2" id="KW-1185">Reference proteome</keyword>
<name>A0AAN7BQ02_9PEZI</name>
<dbReference type="InterPro" id="IPR029063">
    <property type="entry name" value="SAM-dependent_MTases_sf"/>
</dbReference>
<reference evidence="1" key="2">
    <citation type="submission" date="2023-05" db="EMBL/GenBank/DDBJ databases">
        <authorList>
            <consortium name="Lawrence Berkeley National Laboratory"/>
            <person name="Steindorff A."/>
            <person name="Hensen N."/>
            <person name="Bonometti L."/>
            <person name="Westerberg I."/>
            <person name="Brannstrom I.O."/>
            <person name="Guillou S."/>
            <person name="Cros-Aarteil S."/>
            <person name="Calhoun S."/>
            <person name="Haridas S."/>
            <person name="Kuo A."/>
            <person name="Mondo S."/>
            <person name="Pangilinan J."/>
            <person name="Riley R."/>
            <person name="Labutti K."/>
            <person name="Andreopoulos B."/>
            <person name="Lipzen A."/>
            <person name="Chen C."/>
            <person name="Yanf M."/>
            <person name="Daum C."/>
            <person name="Ng V."/>
            <person name="Clum A."/>
            <person name="Ohm R."/>
            <person name="Martin F."/>
            <person name="Silar P."/>
            <person name="Natvig D."/>
            <person name="Lalanne C."/>
            <person name="Gautier V."/>
            <person name="Ament-Velasquez S.L."/>
            <person name="Kruys A."/>
            <person name="Hutchinson M.I."/>
            <person name="Powell A.J."/>
            <person name="Barry K."/>
            <person name="Miller A.N."/>
            <person name="Grigoriev I.V."/>
            <person name="Debuchy R."/>
            <person name="Gladieux P."/>
            <person name="Thoren M.H."/>
            <person name="Johannesson H."/>
        </authorList>
    </citation>
    <scope>NUCLEOTIDE SEQUENCE</scope>
    <source>
        <strain evidence="1">CBS 990.96</strain>
    </source>
</reference>
<dbReference type="Gene3D" id="3.40.50.150">
    <property type="entry name" value="Vaccinia Virus protein VP39"/>
    <property type="match status" value="1"/>
</dbReference>
<dbReference type="SUPFAM" id="SSF53335">
    <property type="entry name" value="S-adenosyl-L-methionine-dependent methyltransferases"/>
    <property type="match status" value="1"/>
</dbReference>
<reference evidence="1" key="1">
    <citation type="journal article" date="2023" name="Mol. Phylogenet. Evol.">
        <title>Genome-scale phylogeny and comparative genomics of the fungal order Sordariales.</title>
        <authorList>
            <person name="Hensen N."/>
            <person name="Bonometti L."/>
            <person name="Westerberg I."/>
            <person name="Brannstrom I.O."/>
            <person name="Guillou S."/>
            <person name="Cros-Aarteil S."/>
            <person name="Calhoun S."/>
            <person name="Haridas S."/>
            <person name="Kuo A."/>
            <person name="Mondo S."/>
            <person name="Pangilinan J."/>
            <person name="Riley R."/>
            <person name="LaButti K."/>
            <person name="Andreopoulos B."/>
            <person name="Lipzen A."/>
            <person name="Chen C."/>
            <person name="Yan M."/>
            <person name="Daum C."/>
            <person name="Ng V."/>
            <person name="Clum A."/>
            <person name="Steindorff A."/>
            <person name="Ohm R.A."/>
            <person name="Martin F."/>
            <person name="Silar P."/>
            <person name="Natvig D.O."/>
            <person name="Lalanne C."/>
            <person name="Gautier V."/>
            <person name="Ament-Velasquez S.L."/>
            <person name="Kruys A."/>
            <person name="Hutchinson M.I."/>
            <person name="Powell A.J."/>
            <person name="Barry K."/>
            <person name="Miller A.N."/>
            <person name="Grigoriev I.V."/>
            <person name="Debuchy R."/>
            <person name="Gladieux P."/>
            <person name="Hiltunen Thoren M."/>
            <person name="Johannesson H."/>
        </authorList>
    </citation>
    <scope>NUCLEOTIDE SEQUENCE</scope>
    <source>
        <strain evidence="1">CBS 990.96</strain>
    </source>
</reference>
<gene>
    <name evidence="1" type="ORF">QBC38DRAFT_536537</name>
</gene>
<dbReference type="EMBL" id="MU865332">
    <property type="protein sequence ID" value="KAK4227351.1"/>
    <property type="molecule type" value="Genomic_DNA"/>
</dbReference>
<organism evidence="1 2">
    <name type="scientific">Podospora fimiseda</name>
    <dbReference type="NCBI Taxonomy" id="252190"/>
    <lineage>
        <taxon>Eukaryota</taxon>
        <taxon>Fungi</taxon>
        <taxon>Dikarya</taxon>
        <taxon>Ascomycota</taxon>
        <taxon>Pezizomycotina</taxon>
        <taxon>Sordariomycetes</taxon>
        <taxon>Sordariomycetidae</taxon>
        <taxon>Sordariales</taxon>
        <taxon>Podosporaceae</taxon>
        <taxon>Podospora</taxon>
    </lineage>
</organism>
<dbReference type="Proteomes" id="UP001301958">
    <property type="component" value="Unassembled WGS sequence"/>
</dbReference>
<accession>A0AAN7BQ02</accession>
<dbReference type="AlphaFoldDB" id="A0AAN7BQ02"/>
<protein>
    <recommendedName>
        <fullName evidence="3">Methyltransferase domain-containing protein</fullName>
    </recommendedName>
</protein>
<comment type="caution">
    <text evidence="1">The sequence shown here is derived from an EMBL/GenBank/DDBJ whole genome shotgun (WGS) entry which is preliminary data.</text>
</comment>